<dbReference type="eggNOG" id="COG0655">
    <property type="taxonomic scope" value="Bacteria"/>
</dbReference>
<keyword evidence="2" id="KW-1185">Reference proteome</keyword>
<dbReference type="OrthoDB" id="5736081at2"/>
<dbReference type="STRING" id="314285.KT71_14729"/>
<dbReference type="InterPro" id="IPR029039">
    <property type="entry name" value="Flavoprotein-like_sf"/>
</dbReference>
<accession>A4A839</accession>
<proteinExistence type="predicted"/>
<reference evidence="1 2" key="1">
    <citation type="journal article" date="2007" name="Proc. Natl. Acad. Sci. U.S.A.">
        <title>Characterization of a marine gammaproteobacterium capable of aerobic anoxygenic photosynthesis.</title>
        <authorList>
            <person name="Fuchs B.M."/>
            <person name="Spring S."/>
            <person name="Teeling H."/>
            <person name="Quast C."/>
            <person name="Wulf J."/>
            <person name="Schattenhofer M."/>
            <person name="Yan S."/>
            <person name="Ferriera S."/>
            <person name="Johnson J."/>
            <person name="Glockner F.O."/>
            <person name="Amann R."/>
        </authorList>
    </citation>
    <scope>NUCLEOTIDE SEQUENCE [LARGE SCALE GENOMIC DNA]</scope>
    <source>
        <strain evidence="1">KT71</strain>
    </source>
</reference>
<sequence>MLVVYHSQSGSAARLAAASLEGALEHDPKVRFCRAVDTGTPEVLASTGLLLVCAENSGRLAGAMKDFLDRTFYPLIDHQSTLPYALLVSAGNDGRGAVAEAQRILKGIPFTEALEPLIIRGVPDEEALQNAREYGAGFAAGLEMGIF</sequence>
<name>A4A839_9GAMM</name>
<dbReference type="HOGENOM" id="CLU_141001_1_0_6"/>
<dbReference type="EMBL" id="AAOA02000001">
    <property type="protein sequence ID" value="EAQ97834.1"/>
    <property type="molecule type" value="Genomic_DNA"/>
</dbReference>
<dbReference type="AlphaFoldDB" id="A4A839"/>
<dbReference type="SUPFAM" id="SSF52218">
    <property type="entry name" value="Flavoproteins"/>
    <property type="match status" value="1"/>
</dbReference>
<organism evidence="1 2">
    <name type="scientific">Congregibacter litoralis KT71</name>
    <dbReference type="NCBI Taxonomy" id="314285"/>
    <lineage>
        <taxon>Bacteria</taxon>
        <taxon>Pseudomonadati</taxon>
        <taxon>Pseudomonadota</taxon>
        <taxon>Gammaproteobacteria</taxon>
        <taxon>Cellvibrionales</taxon>
        <taxon>Halieaceae</taxon>
        <taxon>Congregibacter</taxon>
    </lineage>
</organism>
<comment type="caution">
    <text evidence="1">The sequence shown here is derived from an EMBL/GenBank/DDBJ whole genome shotgun (WGS) entry which is preliminary data.</text>
</comment>
<evidence type="ECO:0008006" key="3">
    <source>
        <dbReference type="Google" id="ProtNLM"/>
    </source>
</evidence>
<gene>
    <name evidence="1" type="ORF">KT71_14729</name>
</gene>
<dbReference type="Gene3D" id="3.40.50.360">
    <property type="match status" value="1"/>
</dbReference>
<evidence type="ECO:0000313" key="2">
    <source>
        <dbReference type="Proteomes" id="UP000019205"/>
    </source>
</evidence>
<evidence type="ECO:0000313" key="1">
    <source>
        <dbReference type="EMBL" id="EAQ97834.1"/>
    </source>
</evidence>
<protein>
    <recommendedName>
        <fullName evidence="3">Flavodoxin</fullName>
    </recommendedName>
</protein>
<reference evidence="1 2" key="2">
    <citation type="journal article" date="2009" name="PLoS ONE">
        <title>The photosynthetic apparatus and its regulation in the aerobic gammaproteobacterium Congregibacter litoralis gen. nov., sp. nov.</title>
        <authorList>
            <person name="Spring S."/>
            <person name="Lunsdorf H."/>
            <person name="Fuchs B.M."/>
            <person name="Tindall B.J."/>
        </authorList>
    </citation>
    <scope>NUCLEOTIDE SEQUENCE [LARGE SCALE GENOMIC DNA]</scope>
    <source>
        <strain evidence="1">KT71</strain>
    </source>
</reference>
<dbReference type="Proteomes" id="UP000019205">
    <property type="component" value="Chromosome"/>
</dbReference>
<dbReference type="RefSeq" id="WP_008295384.1">
    <property type="nucleotide sequence ID" value="NZ_CM002299.1"/>
</dbReference>